<name>A0ABY3LA29_9GAMM</name>
<evidence type="ECO:0000256" key="1">
    <source>
        <dbReference type="SAM" id="Phobius"/>
    </source>
</evidence>
<sequence>MSKIASLVSITRSGVRKSWARATTLVTLSALSVGNAMADLPAVEAPTSGGGGGGLMTTIKGYFQDGIILIGLIIAAVCFLKVAEAGITTFSEVRDGRATWGKFGGIMIVGVVLLVLVIWLLGKSAEIVT</sequence>
<gene>
    <name evidence="3" type="ORF">D9O29_22945</name>
</gene>
<dbReference type="NCBIfam" id="TIGR03745">
    <property type="entry name" value="conj_TIGR03745"/>
    <property type="match status" value="1"/>
</dbReference>
<keyword evidence="1" id="KW-0472">Membrane</keyword>
<feature type="signal peptide" evidence="2">
    <location>
        <begin position="1"/>
        <end position="38"/>
    </location>
</feature>
<dbReference type="InterPro" id="IPR021356">
    <property type="entry name" value="Integr_conj_element_PFL4702"/>
</dbReference>
<keyword evidence="4" id="KW-1185">Reference proteome</keyword>
<feature type="transmembrane region" description="Helical" evidence="1">
    <location>
        <begin position="62"/>
        <end position="82"/>
    </location>
</feature>
<reference evidence="3 4" key="1">
    <citation type="submission" date="2018-10" db="EMBL/GenBank/DDBJ databases">
        <title>Draft genome sequence of Pantoea vagans isolated from corpses of the sugarcane aphid Melanaphis sacchari Zehntner.</title>
        <authorList>
            <person name="Toledo E."/>
            <person name="Pena G."/>
            <person name="Lozano L."/>
        </authorList>
    </citation>
    <scope>NUCLEOTIDE SEQUENCE [LARGE SCALE GENOMIC DNA]</scope>
    <source>
        <strain evidence="3 4">ET-90</strain>
    </source>
</reference>
<dbReference type="RefSeq" id="WP_147790122.1">
    <property type="nucleotide sequence ID" value="NZ_RCNL01000017.1"/>
</dbReference>
<dbReference type="Proteomes" id="UP000426772">
    <property type="component" value="Unassembled WGS sequence"/>
</dbReference>
<dbReference type="Pfam" id="PF11190">
    <property type="entry name" value="DUF2976"/>
    <property type="match status" value="1"/>
</dbReference>
<keyword evidence="1" id="KW-0812">Transmembrane</keyword>
<feature type="transmembrane region" description="Helical" evidence="1">
    <location>
        <begin position="103"/>
        <end position="122"/>
    </location>
</feature>
<evidence type="ECO:0000256" key="2">
    <source>
        <dbReference type="SAM" id="SignalP"/>
    </source>
</evidence>
<evidence type="ECO:0000313" key="3">
    <source>
        <dbReference type="EMBL" id="TXL74216.1"/>
    </source>
</evidence>
<comment type="caution">
    <text evidence="3">The sequence shown here is derived from an EMBL/GenBank/DDBJ whole genome shotgun (WGS) entry which is preliminary data.</text>
</comment>
<organism evidence="3 4">
    <name type="scientific">Pantoea vagans</name>
    <dbReference type="NCBI Taxonomy" id="470934"/>
    <lineage>
        <taxon>Bacteria</taxon>
        <taxon>Pseudomonadati</taxon>
        <taxon>Pseudomonadota</taxon>
        <taxon>Gammaproteobacteria</taxon>
        <taxon>Enterobacterales</taxon>
        <taxon>Erwiniaceae</taxon>
        <taxon>Pantoea</taxon>
    </lineage>
</organism>
<accession>A0ABY3LA29</accession>
<proteinExistence type="predicted"/>
<keyword evidence="2" id="KW-0732">Signal</keyword>
<evidence type="ECO:0000313" key="4">
    <source>
        <dbReference type="Proteomes" id="UP000426772"/>
    </source>
</evidence>
<protein>
    <submittedName>
        <fullName evidence="3">TIGR03745 family integrating conjugative element membrane protein</fullName>
    </submittedName>
</protein>
<dbReference type="EMBL" id="RCNL01000017">
    <property type="protein sequence ID" value="TXL74216.1"/>
    <property type="molecule type" value="Genomic_DNA"/>
</dbReference>
<keyword evidence="1" id="KW-1133">Transmembrane helix</keyword>
<feature type="chain" id="PRO_5047114718" evidence="2">
    <location>
        <begin position="39"/>
        <end position="129"/>
    </location>
</feature>